<sequence length="453" mass="51076">MHATGRDKCSNLSSVGLGVYVFLGTCGRTHDALDYLLLDCETVLSPLRSLPTELLSLIFDFSLAEPCDILEADPPLWTLSQVCQRWRTILLSQPIIWAKVYLDFSLRPDETRFRLRTQLERSGGLPLDVEFLCDDYRNFTRPERRLCHILMWECQRWERISLYGATALFNDLHLVRGRLPLVNKAQTRRSPEEQAFVNVGHFVPQLTVRLPFPQLLRFGGSNHLGGHLHTLASAHNLVDCALDIYESPLHVSSESRIVLPKLLRLAVSTAAFLGCIETPALQELHCSGPGDCLLVFLPRLKTKLQKLFLHGCNDARFSTLHMSSILFAARTVSELGVHITAAADALLSGLTILEESGDIGDVLPLQTITLDLRTYDTFHDTGRFVDMLESHWRRGKGRLHTACVCTSPSFVEPDSLERIERLREQGLKIPLYVNTQGLVEKTPPHLRVSYRHG</sequence>
<evidence type="ECO:0000313" key="3">
    <source>
        <dbReference type="Proteomes" id="UP001219525"/>
    </source>
</evidence>
<proteinExistence type="predicted"/>
<feature type="domain" description="F-box" evidence="1">
    <location>
        <begin position="48"/>
        <end position="102"/>
    </location>
</feature>
<comment type="caution">
    <text evidence="2">The sequence shown here is derived from an EMBL/GenBank/DDBJ whole genome shotgun (WGS) entry which is preliminary data.</text>
</comment>
<evidence type="ECO:0000259" key="1">
    <source>
        <dbReference type="Pfam" id="PF12937"/>
    </source>
</evidence>
<evidence type="ECO:0000313" key="2">
    <source>
        <dbReference type="EMBL" id="KAJ7210449.1"/>
    </source>
</evidence>
<dbReference type="InterPro" id="IPR001810">
    <property type="entry name" value="F-box_dom"/>
</dbReference>
<dbReference type="Proteomes" id="UP001219525">
    <property type="component" value="Unassembled WGS sequence"/>
</dbReference>
<accession>A0AAD6VE84</accession>
<dbReference type="Gene3D" id="1.20.1280.50">
    <property type="match status" value="1"/>
</dbReference>
<keyword evidence="3" id="KW-1185">Reference proteome</keyword>
<name>A0AAD6VE84_9AGAR</name>
<dbReference type="AlphaFoldDB" id="A0AAD6VE84"/>
<reference evidence="2" key="1">
    <citation type="submission" date="2023-03" db="EMBL/GenBank/DDBJ databases">
        <title>Massive genome expansion in bonnet fungi (Mycena s.s.) driven by repeated elements and novel gene families across ecological guilds.</title>
        <authorList>
            <consortium name="Lawrence Berkeley National Laboratory"/>
            <person name="Harder C.B."/>
            <person name="Miyauchi S."/>
            <person name="Viragh M."/>
            <person name="Kuo A."/>
            <person name="Thoen E."/>
            <person name="Andreopoulos B."/>
            <person name="Lu D."/>
            <person name="Skrede I."/>
            <person name="Drula E."/>
            <person name="Henrissat B."/>
            <person name="Morin E."/>
            <person name="Kohler A."/>
            <person name="Barry K."/>
            <person name="LaButti K."/>
            <person name="Morin E."/>
            <person name="Salamov A."/>
            <person name="Lipzen A."/>
            <person name="Mereny Z."/>
            <person name="Hegedus B."/>
            <person name="Baldrian P."/>
            <person name="Stursova M."/>
            <person name="Weitz H."/>
            <person name="Taylor A."/>
            <person name="Grigoriev I.V."/>
            <person name="Nagy L.G."/>
            <person name="Martin F."/>
            <person name="Kauserud H."/>
        </authorList>
    </citation>
    <scope>NUCLEOTIDE SEQUENCE</scope>
    <source>
        <strain evidence="2">9144</strain>
    </source>
</reference>
<organism evidence="2 3">
    <name type="scientific">Mycena pura</name>
    <dbReference type="NCBI Taxonomy" id="153505"/>
    <lineage>
        <taxon>Eukaryota</taxon>
        <taxon>Fungi</taxon>
        <taxon>Dikarya</taxon>
        <taxon>Basidiomycota</taxon>
        <taxon>Agaricomycotina</taxon>
        <taxon>Agaricomycetes</taxon>
        <taxon>Agaricomycetidae</taxon>
        <taxon>Agaricales</taxon>
        <taxon>Marasmiineae</taxon>
        <taxon>Mycenaceae</taxon>
        <taxon>Mycena</taxon>
    </lineage>
</organism>
<dbReference type="Pfam" id="PF12937">
    <property type="entry name" value="F-box-like"/>
    <property type="match status" value="1"/>
</dbReference>
<protein>
    <recommendedName>
        <fullName evidence="1">F-box domain-containing protein</fullName>
    </recommendedName>
</protein>
<dbReference type="EMBL" id="JARJCW010000028">
    <property type="protein sequence ID" value="KAJ7210449.1"/>
    <property type="molecule type" value="Genomic_DNA"/>
</dbReference>
<gene>
    <name evidence="2" type="ORF">GGX14DRAFT_565663</name>
</gene>